<dbReference type="Proteomes" id="UP000324222">
    <property type="component" value="Unassembled WGS sequence"/>
</dbReference>
<feature type="compositionally biased region" description="Polar residues" evidence="2">
    <location>
        <begin position="81"/>
        <end position="98"/>
    </location>
</feature>
<dbReference type="EMBL" id="VSRR010013886">
    <property type="protein sequence ID" value="MPC56369.1"/>
    <property type="molecule type" value="Genomic_DNA"/>
</dbReference>
<comment type="caution">
    <text evidence="3">The sequence shown here is derived from an EMBL/GenBank/DDBJ whole genome shotgun (WGS) entry which is preliminary data.</text>
</comment>
<evidence type="ECO:0000256" key="2">
    <source>
        <dbReference type="SAM" id="MobiDB-lite"/>
    </source>
</evidence>
<accession>A0A5B7GFT5</accession>
<sequence length="258" mass="28343">MTTQNMEYSTTTLFLKPRNNTADFAESLLEDNNIHVKDEAVAFLNDDVKHEETSTNEVDNQREDKNNPVHAGFFGDDEPSQGYNITGSNRTSPQDSSIDQASWDLQAQEDELRELGIDVVDQVSLERHVEAAVDKAVATHARKQKLQILKREIKDVKMESKSAENKMLALKNRLSELLRGGIQMQLSLGGDAVGAGLQSTSHPVVSEELGVTTEGRETPDSAGGMGVSPLQVYQRIGTGCLSARSRLSHGECCDCYFS</sequence>
<dbReference type="AlphaFoldDB" id="A0A5B7GFT5"/>
<protein>
    <submittedName>
        <fullName evidence="3">Uncharacterized protein</fullName>
    </submittedName>
</protein>
<feature type="region of interest" description="Disordered" evidence="2">
    <location>
        <begin position="50"/>
        <end position="98"/>
    </location>
</feature>
<organism evidence="3 4">
    <name type="scientific">Portunus trituberculatus</name>
    <name type="common">Swimming crab</name>
    <name type="synonym">Neptunus trituberculatus</name>
    <dbReference type="NCBI Taxonomy" id="210409"/>
    <lineage>
        <taxon>Eukaryota</taxon>
        <taxon>Metazoa</taxon>
        <taxon>Ecdysozoa</taxon>
        <taxon>Arthropoda</taxon>
        <taxon>Crustacea</taxon>
        <taxon>Multicrustacea</taxon>
        <taxon>Malacostraca</taxon>
        <taxon>Eumalacostraca</taxon>
        <taxon>Eucarida</taxon>
        <taxon>Decapoda</taxon>
        <taxon>Pleocyemata</taxon>
        <taxon>Brachyura</taxon>
        <taxon>Eubrachyura</taxon>
        <taxon>Portunoidea</taxon>
        <taxon>Portunidae</taxon>
        <taxon>Portuninae</taxon>
        <taxon>Portunus</taxon>
    </lineage>
</organism>
<proteinExistence type="predicted"/>
<evidence type="ECO:0000313" key="4">
    <source>
        <dbReference type="Proteomes" id="UP000324222"/>
    </source>
</evidence>
<feature type="coiled-coil region" evidence="1">
    <location>
        <begin position="146"/>
        <end position="173"/>
    </location>
</feature>
<feature type="compositionally biased region" description="Basic and acidic residues" evidence="2">
    <location>
        <begin position="50"/>
        <end position="67"/>
    </location>
</feature>
<keyword evidence="4" id="KW-1185">Reference proteome</keyword>
<name>A0A5B7GFT5_PORTR</name>
<dbReference type="OrthoDB" id="413460at2759"/>
<reference evidence="3 4" key="1">
    <citation type="submission" date="2019-05" db="EMBL/GenBank/DDBJ databases">
        <title>Another draft genome of Portunus trituberculatus and its Hox gene families provides insights of decapod evolution.</title>
        <authorList>
            <person name="Jeong J.-H."/>
            <person name="Song I."/>
            <person name="Kim S."/>
            <person name="Choi T."/>
            <person name="Kim D."/>
            <person name="Ryu S."/>
            <person name="Kim W."/>
        </authorList>
    </citation>
    <scope>NUCLEOTIDE SEQUENCE [LARGE SCALE GENOMIC DNA]</scope>
    <source>
        <tissue evidence="3">Muscle</tissue>
    </source>
</reference>
<gene>
    <name evidence="3" type="ORF">E2C01_050328</name>
</gene>
<evidence type="ECO:0000313" key="3">
    <source>
        <dbReference type="EMBL" id="MPC56369.1"/>
    </source>
</evidence>
<feature type="region of interest" description="Disordered" evidence="2">
    <location>
        <begin position="206"/>
        <end position="227"/>
    </location>
</feature>
<evidence type="ECO:0000256" key="1">
    <source>
        <dbReference type="SAM" id="Coils"/>
    </source>
</evidence>
<keyword evidence="1" id="KW-0175">Coiled coil</keyword>